<evidence type="ECO:0000256" key="4">
    <source>
        <dbReference type="ARBA" id="ARBA00010763"/>
    </source>
</evidence>
<reference evidence="13 14" key="1">
    <citation type="submission" date="2019-03" db="EMBL/GenBank/DDBJ databases">
        <title>Genomic Encyclopedia of Type Strains, Phase IV (KMG-IV): sequencing the most valuable type-strain genomes for metagenomic binning, comparative biology and taxonomic classification.</title>
        <authorList>
            <person name="Goeker M."/>
        </authorList>
    </citation>
    <scope>NUCLEOTIDE SEQUENCE [LARGE SCALE GENOMIC DNA]</scope>
    <source>
        <strain evidence="13 14">DSM 25488</strain>
    </source>
</reference>
<keyword evidence="8 11" id="KW-0460">Magnesium</keyword>
<keyword evidence="5 11" id="KW-0500">Molybdenum</keyword>
<evidence type="ECO:0000313" key="14">
    <source>
        <dbReference type="Proteomes" id="UP000295724"/>
    </source>
</evidence>
<dbReference type="PANTHER" id="PTHR10192">
    <property type="entry name" value="MOLYBDOPTERIN BIOSYNTHESIS PROTEIN"/>
    <property type="match status" value="1"/>
</dbReference>
<dbReference type="InterPro" id="IPR038987">
    <property type="entry name" value="MoeA-like"/>
</dbReference>
<comment type="function">
    <text evidence="2 11">Catalyzes the insertion of molybdate into adenylated molybdopterin with the concomitant release of AMP.</text>
</comment>
<dbReference type="NCBIfam" id="NF045515">
    <property type="entry name" value="Glp_gephyrin"/>
    <property type="match status" value="1"/>
</dbReference>
<dbReference type="AlphaFoldDB" id="A0A4R6XWD8"/>
<evidence type="ECO:0000313" key="13">
    <source>
        <dbReference type="EMBL" id="TDR22457.1"/>
    </source>
</evidence>
<evidence type="ECO:0000256" key="9">
    <source>
        <dbReference type="ARBA" id="ARBA00023150"/>
    </source>
</evidence>
<evidence type="ECO:0000256" key="7">
    <source>
        <dbReference type="ARBA" id="ARBA00022723"/>
    </source>
</evidence>
<comment type="pathway">
    <text evidence="3 11">Cofactor biosynthesis; molybdopterin biosynthesis.</text>
</comment>
<organism evidence="13 14">
    <name type="scientific">Marinicella litoralis</name>
    <dbReference type="NCBI Taxonomy" id="644220"/>
    <lineage>
        <taxon>Bacteria</taxon>
        <taxon>Pseudomonadati</taxon>
        <taxon>Pseudomonadota</taxon>
        <taxon>Gammaproteobacteria</taxon>
        <taxon>Lysobacterales</taxon>
        <taxon>Marinicellaceae</taxon>
        <taxon>Marinicella</taxon>
    </lineage>
</organism>
<dbReference type="UniPathway" id="UPA00344"/>
<keyword evidence="14" id="KW-1185">Reference proteome</keyword>
<dbReference type="SUPFAM" id="SSF63867">
    <property type="entry name" value="MoeA C-terminal domain-like"/>
    <property type="match status" value="1"/>
</dbReference>
<dbReference type="Pfam" id="PF03454">
    <property type="entry name" value="MoeA_C"/>
    <property type="match status" value="1"/>
</dbReference>
<evidence type="ECO:0000256" key="3">
    <source>
        <dbReference type="ARBA" id="ARBA00005046"/>
    </source>
</evidence>
<dbReference type="GO" id="GO:0061599">
    <property type="term" value="F:molybdopterin molybdotransferase activity"/>
    <property type="evidence" value="ECO:0007669"/>
    <property type="project" value="UniProtKB-UniRule"/>
</dbReference>
<dbReference type="InterPro" id="IPR005111">
    <property type="entry name" value="MoeA_C_domain_IV"/>
</dbReference>
<evidence type="ECO:0000256" key="8">
    <source>
        <dbReference type="ARBA" id="ARBA00022842"/>
    </source>
</evidence>
<keyword evidence="7 11" id="KW-0479">Metal-binding</keyword>
<keyword evidence="6 11" id="KW-0808">Transferase</keyword>
<dbReference type="EC" id="2.10.1.1" evidence="11"/>
<dbReference type="FunFam" id="3.40.980.10:FF:000004">
    <property type="entry name" value="Molybdopterin molybdenumtransferase"/>
    <property type="match status" value="1"/>
</dbReference>
<protein>
    <recommendedName>
        <fullName evidence="11">Molybdopterin molybdenumtransferase</fullName>
        <ecNumber evidence="11">2.10.1.1</ecNumber>
    </recommendedName>
</protein>
<dbReference type="Pfam" id="PF03453">
    <property type="entry name" value="MoeA_N"/>
    <property type="match status" value="1"/>
</dbReference>
<dbReference type="InterPro" id="IPR036135">
    <property type="entry name" value="MoeA_linker/N_sf"/>
</dbReference>
<comment type="cofactor">
    <cofactor evidence="1 11">
        <name>Mg(2+)</name>
        <dbReference type="ChEBI" id="CHEBI:18420"/>
    </cofactor>
</comment>
<dbReference type="SUPFAM" id="SSF63882">
    <property type="entry name" value="MoeA N-terminal region -like"/>
    <property type="match status" value="1"/>
</dbReference>
<comment type="similarity">
    <text evidence="4 11">Belongs to the MoeA family.</text>
</comment>
<evidence type="ECO:0000259" key="12">
    <source>
        <dbReference type="SMART" id="SM00852"/>
    </source>
</evidence>
<dbReference type="Gene3D" id="2.40.340.10">
    <property type="entry name" value="MoeA, C-terminal, domain IV"/>
    <property type="match status" value="1"/>
</dbReference>
<dbReference type="GO" id="GO:0005829">
    <property type="term" value="C:cytosol"/>
    <property type="evidence" value="ECO:0007669"/>
    <property type="project" value="TreeGrafter"/>
</dbReference>
<dbReference type="Gene3D" id="2.170.190.11">
    <property type="entry name" value="Molybdopterin biosynthesis moea protein, domain 3"/>
    <property type="match status" value="1"/>
</dbReference>
<dbReference type="InterPro" id="IPR001453">
    <property type="entry name" value="MoaB/Mog_dom"/>
</dbReference>
<dbReference type="Proteomes" id="UP000295724">
    <property type="component" value="Unassembled WGS sequence"/>
</dbReference>
<dbReference type="InterPro" id="IPR005110">
    <property type="entry name" value="MoeA_linker/N"/>
</dbReference>
<feature type="domain" description="MoaB/Mog" evidence="12">
    <location>
        <begin position="190"/>
        <end position="328"/>
    </location>
</feature>
<dbReference type="NCBIfam" id="TIGR00177">
    <property type="entry name" value="molyb_syn"/>
    <property type="match status" value="1"/>
</dbReference>
<dbReference type="InterPro" id="IPR036688">
    <property type="entry name" value="MoeA_C_domain_IV_sf"/>
</dbReference>
<evidence type="ECO:0000256" key="2">
    <source>
        <dbReference type="ARBA" id="ARBA00002901"/>
    </source>
</evidence>
<dbReference type="GO" id="GO:0006777">
    <property type="term" value="P:Mo-molybdopterin cofactor biosynthetic process"/>
    <property type="evidence" value="ECO:0007669"/>
    <property type="project" value="UniProtKB-UniRule"/>
</dbReference>
<dbReference type="RefSeq" id="WP_162846768.1">
    <property type="nucleotide sequence ID" value="NZ_NIHB01000002.1"/>
</dbReference>
<evidence type="ECO:0000256" key="10">
    <source>
        <dbReference type="ARBA" id="ARBA00047317"/>
    </source>
</evidence>
<dbReference type="SMART" id="SM00852">
    <property type="entry name" value="MoCF_biosynth"/>
    <property type="match status" value="1"/>
</dbReference>
<dbReference type="Gene3D" id="3.90.105.10">
    <property type="entry name" value="Molybdopterin biosynthesis moea protein, domain 2"/>
    <property type="match status" value="1"/>
</dbReference>
<proteinExistence type="inferred from homology"/>
<dbReference type="GO" id="GO:0046872">
    <property type="term" value="F:metal ion binding"/>
    <property type="evidence" value="ECO:0007669"/>
    <property type="project" value="UniProtKB-UniRule"/>
</dbReference>
<dbReference type="SUPFAM" id="SSF53218">
    <property type="entry name" value="Molybdenum cofactor biosynthesis proteins"/>
    <property type="match status" value="1"/>
</dbReference>
<evidence type="ECO:0000256" key="6">
    <source>
        <dbReference type="ARBA" id="ARBA00022679"/>
    </source>
</evidence>
<dbReference type="CDD" id="cd00887">
    <property type="entry name" value="MoeA"/>
    <property type="match status" value="1"/>
</dbReference>
<comment type="catalytic activity">
    <reaction evidence="10">
        <text>adenylyl-molybdopterin + molybdate = Mo-molybdopterin + AMP + H(+)</text>
        <dbReference type="Rhea" id="RHEA:35047"/>
        <dbReference type="ChEBI" id="CHEBI:15378"/>
        <dbReference type="ChEBI" id="CHEBI:36264"/>
        <dbReference type="ChEBI" id="CHEBI:62727"/>
        <dbReference type="ChEBI" id="CHEBI:71302"/>
        <dbReference type="ChEBI" id="CHEBI:456215"/>
        <dbReference type="EC" id="2.10.1.1"/>
    </reaction>
</comment>
<keyword evidence="9 11" id="KW-0501">Molybdenum cofactor biosynthesis</keyword>
<sequence>MSSAEYPQSINFSQAIKTVQQAASSMSLQLEWVDLSQALGRVLASSIVAPISIPEFDCSRMDGYAINFDHFNSINHGRMKLSSPVFAGINQSGCEQAELVATMATPVMTGALIPAGTDTVVMKEHAAVEGGELKIDQPVIKRQNIRQAGSDIKKGQVVLKKNHALSAGDLGLIASLGLAQIEVYSKPKVALLMTGDELVAPGQPCSKGQVYDSNSMMLSKLLEQMGCQVYLHNILLDDETLIDSQFKRFHDDDFDLVVTVGGVSMGDKDWLPFALASNGKVLFHKTHIKPGFPLLVGKLGQALFFGLPGNPVSAFTTLFQFVYPAVLCINQLSKQVPLVWRAELLQDYSKKHMKREFVRGHYNMTAAGGIEVVVCGGQQSSRVQSIAEANCLIVFNESQQDVKQGERVSIQPFSQLSYLGA</sequence>
<evidence type="ECO:0000256" key="11">
    <source>
        <dbReference type="RuleBase" id="RU365090"/>
    </source>
</evidence>
<dbReference type="Pfam" id="PF00994">
    <property type="entry name" value="MoCF_biosynth"/>
    <property type="match status" value="1"/>
</dbReference>
<evidence type="ECO:0000256" key="1">
    <source>
        <dbReference type="ARBA" id="ARBA00001946"/>
    </source>
</evidence>
<dbReference type="EMBL" id="SNZB01000002">
    <property type="protein sequence ID" value="TDR22457.1"/>
    <property type="molecule type" value="Genomic_DNA"/>
</dbReference>
<dbReference type="Gene3D" id="3.40.980.10">
    <property type="entry name" value="MoaB/Mog-like domain"/>
    <property type="match status" value="1"/>
</dbReference>
<comment type="caution">
    <text evidence="13">The sequence shown here is derived from an EMBL/GenBank/DDBJ whole genome shotgun (WGS) entry which is preliminary data.</text>
</comment>
<dbReference type="PANTHER" id="PTHR10192:SF5">
    <property type="entry name" value="GEPHYRIN"/>
    <property type="match status" value="1"/>
</dbReference>
<name>A0A4R6XWD8_9GAMM</name>
<gene>
    <name evidence="13" type="ORF">C8D91_0947</name>
</gene>
<accession>A0A4R6XWD8</accession>
<evidence type="ECO:0000256" key="5">
    <source>
        <dbReference type="ARBA" id="ARBA00022505"/>
    </source>
</evidence>
<dbReference type="InterPro" id="IPR036425">
    <property type="entry name" value="MoaB/Mog-like_dom_sf"/>
</dbReference>